<accession>A0A1R4FLW4</accession>
<dbReference type="AlphaFoldDB" id="A0A1R4FLW4"/>
<dbReference type="CDD" id="cd00347">
    <property type="entry name" value="Flavin_utilizing_monoxygenases"/>
    <property type="match status" value="1"/>
</dbReference>
<evidence type="ECO:0000256" key="1">
    <source>
        <dbReference type="ARBA" id="ARBA00007789"/>
    </source>
</evidence>
<comment type="similarity">
    <text evidence="1">To bacterial alkanal monooxygenase alpha and beta chains.</text>
</comment>
<organism evidence="3 4">
    <name type="scientific">Arthrobacter rhombi</name>
    <dbReference type="NCBI Taxonomy" id="71253"/>
    <lineage>
        <taxon>Bacteria</taxon>
        <taxon>Bacillati</taxon>
        <taxon>Actinomycetota</taxon>
        <taxon>Actinomycetes</taxon>
        <taxon>Micrococcales</taxon>
        <taxon>Micrococcaceae</taxon>
        <taxon>Arthrobacter</taxon>
    </lineage>
</organism>
<keyword evidence="4" id="KW-1185">Reference proteome</keyword>
<evidence type="ECO:0000313" key="4">
    <source>
        <dbReference type="Proteomes" id="UP000195913"/>
    </source>
</evidence>
<name>A0A1R4FLW4_9MICC</name>
<dbReference type="InterPro" id="IPR036661">
    <property type="entry name" value="Luciferase-like_sf"/>
</dbReference>
<proteinExistence type="predicted"/>
<dbReference type="InterPro" id="IPR050766">
    <property type="entry name" value="Bact_Lucif_Oxidored"/>
</dbReference>
<dbReference type="GO" id="GO:0047646">
    <property type="term" value="F:alkanal monooxygenase (FMN-linked) activity"/>
    <property type="evidence" value="ECO:0007669"/>
    <property type="project" value="UniProtKB-EC"/>
</dbReference>
<protein>
    <submittedName>
        <fullName evidence="3">Coenzyme F420-dependent N5,N10-methylene tetrahydromethanopterin reductase and related flavin-dependent oxidoreductases</fullName>
        <ecNumber evidence="3">1.14.14.3</ecNumber>
    </submittedName>
</protein>
<dbReference type="RefSeq" id="WP_086996124.1">
    <property type="nucleotide sequence ID" value="NZ_FUHW01000020.1"/>
</dbReference>
<evidence type="ECO:0000259" key="2">
    <source>
        <dbReference type="Pfam" id="PF00296"/>
    </source>
</evidence>
<dbReference type="InterPro" id="IPR011251">
    <property type="entry name" value="Luciferase-like_dom"/>
</dbReference>
<dbReference type="Gene3D" id="3.20.20.30">
    <property type="entry name" value="Luciferase-like domain"/>
    <property type="match status" value="1"/>
</dbReference>
<dbReference type="Proteomes" id="UP000195913">
    <property type="component" value="Unassembled WGS sequence"/>
</dbReference>
<dbReference type="EC" id="1.14.14.3" evidence="3"/>
<dbReference type="PANTHER" id="PTHR30137:SF6">
    <property type="entry name" value="LUCIFERASE-LIKE MONOOXYGENASE"/>
    <property type="match status" value="1"/>
</dbReference>
<dbReference type="SUPFAM" id="SSF51679">
    <property type="entry name" value="Bacterial luciferase-like"/>
    <property type="match status" value="1"/>
</dbReference>
<reference evidence="3 4" key="1">
    <citation type="submission" date="2017-02" db="EMBL/GenBank/DDBJ databases">
        <authorList>
            <person name="Peterson S.W."/>
        </authorList>
    </citation>
    <scope>NUCLEOTIDE SEQUENCE [LARGE SCALE GENOMIC DNA]</scope>
    <source>
        <strain evidence="3 4">B Ar 00.02</strain>
    </source>
</reference>
<evidence type="ECO:0000313" key="3">
    <source>
        <dbReference type="EMBL" id="SJM56896.1"/>
    </source>
</evidence>
<dbReference type="PANTHER" id="PTHR30137">
    <property type="entry name" value="LUCIFERASE-LIKE MONOOXYGENASE"/>
    <property type="match status" value="1"/>
</dbReference>
<dbReference type="EMBL" id="FUHW01000020">
    <property type="protein sequence ID" value="SJM56896.1"/>
    <property type="molecule type" value="Genomic_DNA"/>
</dbReference>
<feature type="domain" description="Luciferase-like" evidence="2">
    <location>
        <begin position="23"/>
        <end position="311"/>
    </location>
</feature>
<dbReference type="Pfam" id="PF00296">
    <property type="entry name" value="Bac_luciferase"/>
    <property type="match status" value="1"/>
</dbReference>
<gene>
    <name evidence="3" type="ORF">FM101_04670</name>
</gene>
<keyword evidence="3" id="KW-0560">Oxidoreductase</keyword>
<dbReference type="InterPro" id="IPR019949">
    <property type="entry name" value="CmoO-like"/>
</dbReference>
<dbReference type="GO" id="GO:0005829">
    <property type="term" value="C:cytosol"/>
    <property type="evidence" value="ECO:0007669"/>
    <property type="project" value="TreeGrafter"/>
</dbReference>
<dbReference type="NCBIfam" id="TIGR03558">
    <property type="entry name" value="oxido_grp_1"/>
    <property type="match status" value="1"/>
</dbReference>
<sequence length="343" mass="37376">MNQTPTPKMKLSILEGVGLYNGESAEQALRHATEAAQQADELGFTRLWFTEHHSSKHQMSTSPDLLIAHAAALTKNIRVGSGGVMLPNHSPLRVVENFSILEALHPGRIDLGMGRASGTSAMTNAALRNSQEPLTGQGLMNLLLEVLAFFDRDFPDDHPYQDITPSPAPSLRPDLYMLGSSDGGMRIASQLGMGFAFAGQINPEMAIPVLRAYREAFQPSKHLAQPYSILSTIVVCAETDEEAQYLAGPAELQWARWGTGQIHHAPPTLDEAATHRYTAAEEQARAGSEGRFIVGSPQRVKDRLMQLAEAGQVDELMTMNMITDHQAQMTSHALLAEAFDLKA</sequence>